<sequence>MAKITLSIIKADIGSIGGHIKPSQKLFEAVESHIKNKGKGLLIDYYIGFTGDDVAILSTHQKGVLAEPIHRLCWDALIVGTNVAKSQGLYGAGQDLLKDTFSGNVKGMGPAIAEMEIDERPAEPFLFFAADKTDPGAYNLPLYLSFTDPMHNAGLMLSPEIKKGFKFVIMDVNYTEADKIIELNSPEETYDIAALLRDPERFVVESVWSRATGEQAAVVSTTRLHNIAGKYVGKDDPVMLVRTQKDFPATGEILSPYAIAPYVAGFMRGSHAGPLMPVKKNSSISFFDGPPVVSCLAFCVKNGKLTEPADAFDQPFWDYIRNKASQKAEEIRRQGFYGQAMLPFTELEYTGIMETLNELEKRFKVRKK</sequence>
<dbReference type="AlphaFoldDB" id="A0A1G2DW64"/>
<keyword evidence="11 15" id="KW-0460">Magnesium</keyword>
<feature type="binding site" evidence="15">
    <location>
        <position position="52"/>
    </location>
    <ligand>
        <name>Mg(2+)</name>
        <dbReference type="ChEBI" id="CHEBI:18420"/>
        <label>1</label>
    </ligand>
</feature>
<comment type="pathway">
    <text evidence="3 15">Carbohydrate biosynthesis; gluconeogenesis.</text>
</comment>
<feature type="binding site" evidence="15">
    <location>
        <position position="235"/>
    </location>
    <ligand>
        <name>Mg(2+)</name>
        <dbReference type="ChEBI" id="CHEBI:18420"/>
        <label>3</label>
    </ligand>
</feature>
<evidence type="ECO:0000256" key="11">
    <source>
        <dbReference type="ARBA" id="ARBA00022842"/>
    </source>
</evidence>
<feature type="binding site" description="in other chain" evidence="15">
    <location>
        <position position="19"/>
    </location>
    <ligand>
        <name>beta-D-fructose 1,6-bisphosphate</name>
        <dbReference type="ChEBI" id="CHEBI:32966"/>
        <note>ligand shared between dimeric partners</note>
    </ligand>
</feature>
<comment type="similarity">
    <text evidence="4 15">Belongs to the FBP aldolase/phosphatase family.</text>
</comment>
<feature type="binding site" evidence="15">
    <location>
        <position position="236"/>
    </location>
    <ligand>
        <name>Mg(2+)</name>
        <dbReference type="ChEBI" id="CHEBI:18420"/>
        <label>2</label>
    </ligand>
</feature>
<dbReference type="Pfam" id="PF01950">
    <property type="entry name" value="FBPase_3"/>
    <property type="match status" value="1"/>
</dbReference>
<dbReference type="InterPro" id="IPR036076">
    <property type="entry name" value="FBPase_V_sf"/>
</dbReference>
<feature type="binding site" evidence="15">
    <location>
        <position position="132"/>
    </location>
    <ligand>
        <name>dihydroxyacetone phosphate</name>
        <dbReference type="ChEBI" id="CHEBI:57642"/>
    </ligand>
</feature>
<dbReference type="PANTHER" id="PTHR38341:SF1">
    <property type="entry name" value="FRUCTOSE-1,6-BISPHOSPHATE ALDOLASE_PHOSPHATASE"/>
    <property type="match status" value="1"/>
</dbReference>
<feature type="binding site" description="in other chain" evidence="15">
    <location>
        <position position="90"/>
    </location>
    <ligand>
        <name>beta-D-fructose 1,6-bisphosphate</name>
        <dbReference type="ChEBI" id="CHEBI:32966"/>
        <note>ligand shared between dimeric partners</note>
    </ligand>
</feature>
<comment type="cofactor">
    <cofactor evidence="2 15">
        <name>Mg(2+)</name>
        <dbReference type="ChEBI" id="CHEBI:18420"/>
    </cofactor>
</comment>
<keyword evidence="12 15" id="KW-0456">Lyase</keyword>
<feature type="binding site" evidence="15">
    <location>
        <position position="235"/>
    </location>
    <ligand>
        <name>Mg(2+)</name>
        <dbReference type="ChEBI" id="CHEBI:18420"/>
        <label>4</label>
    </ligand>
</feature>
<comment type="caution">
    <text evidence="16">The sequence shown here is derived from an EMBL/GenBank/DDBJ whole genome shotgun (WGS) entry which is preliminary data.</text>
</comment>
<accession>A0A1G2DW64</accession>
<keyword evidence="9 15" id="KW-0479">Metal-binding</keyword>
<feature type="binding site" evidence="15">
    <location>
        <position position="268"/>
    </location>
    <ligand>
        <name>dihydroxyacetone phosphate</name>
        <dbReference type="ChEBI" id="CHEBI:57642"/>
    </ligand>
</feature>
<evidence type="ECO:0000313" key="17">
    <source>
        <dbReference type="Proteomes" id="UP000176752"/>
    </source>
</evidence>
<feature type="binding site" evidence="15">
    <location>
        <position position="94"/>
    </location>
    <ligand>
        <name>Mg(2+)</name>
        <dbReference type="ChEBI" id="CHEBI:18420"/>
        <label>1</label>
    </ligand>
</feature>
<feature type="active site" description="Proton acceptor; for FBP phosphatase activity" evidence="15">
    <location>
        <position position="12"/>
    </location>
</feature>
<evidence type="ECO:0000256" key="5">
    <source>
        <dbReference type="ARBA" id="ARBA00011820"/>
    </source>
</evidence>
<name>A0A1G2DW64_9BACT</name>
<evidence type="ECO:0000256" key="14">
    <source>
        <dbReference type="ARBA" id="ARBA00023277"/>
    </source>
</evidence>
<comment type="subunit">
    <text evidence="5 15">Homooctamer; dimer of tetramers.</text>
</comment>
<evidence type="ECO:0000313" key="16">
    <source>
        <dbReference type="EMBL" id="OGZ17865.1"/>
    </source>
</evidence>
<evidence type="ECO:0000256" key="12">
    <source>
        <dbReference type="ARBA" id="ARBA00023239"/>
    </source>
</evidence>
<dbReference type="GO" id="GO:0000287">
    <property type="term" value="F:magnesium ion binding"/>
    <property type="evidence" value="ECO:0007669"/>
    <property type="project" value="UniProtKB-UniRule"/>
</dbReference>
<dbReference type="SUPFAM" id="SSF111249">
    <property type="entry name" value="Sulfolobus fructose-1,6-bisphosphatase-like"/>
    <property type="match status" value="1"/>
</dbReference>
<feature type="binding site" description="in other chain" evidence="15">
    <location>
        <position position="132"/>
    </location>
    <ligand>
        <name>beta-D-fructose 1,6-bisphosphate</name>
        <dbReference type="ChEBI" id="CHEBI:32966"/>
        <note>ligand shared between dimeric partners</note>
    </ligand>
</feature>
<feature type="active site" description="Schiff-base intermediate with DHAP; for FBP aldolase activity" evidence="15">
    <location>
        <position position="234"/>
    </location>
</feature>
<feature type="binding site" evidence="15">
    <location>
        <position position="19"/>
    </location>
    <ligand>
        <name>Mg(2+)</name>
        <dbReference type="ChEBI" id="CHEBI:18420"/>
        <label>1</label>
    </ligand>
</feature>
<feature type="binding site" evidence="15">
    <location>
        <position position="236"/>
    </location>
    <ligand>
        <name>Mg(2+)</name>
        <dbReference type="ChEBI" id="CHEBI:18420"/>
        <label>3</label>
    </ligand>
</feature>
<proteinExistence type="inferred from homology"/>
<keyword evidence="8 15" id="KW-0312">Gluconeogenesis</keyword>
<feature type="binding site" description="in other chain" evidence="15">
    <location>
        <position position="268"/>
    </location>
    <ligand>
        <name>beta-D-fructose 1,6-bisphosphate</name>
        <dbReference type="ChEBI" id="CHEBI:32966"/>
        <note>ligand shared between dimeric partners</note>
    </ligand>
</feature>
<dbReference type="GO" id="GO:0042132">
    <property type="term" value="F:fructose 1,6-bisphosphate 1-phosphatase activity"/>
    <property type="evidence" value="ECO:0007669"/>
    <property type="project" value="UniProtKB-UniRule"/>
</dbReference>
<feature type="active site" description="Proton donor/acceptor; for FBP aldolase activity" evidence="15">
    <location>
        <position position="231"/>
    </location>
</feature>
<feature type="binding site" description="in other chain" evidence="15">
    <location>
        <begin position="103"/>
        <end position="104"/>
    </location>
    <ligand>
        <name>beta-D-fructose 1,6-bisphosphate</name>
        <dbReference type="ChEBI" id="CHEBI:32966"/>
        <note>ligand shared between dimeric partners</note>
    </ligand>
</feature>
<comment type="domain">
    <text evidence="15">Consists of a single catalytic domain, but remodels its active-site architecture via a large structural change to exhibit dual activities.</text>
</comment>
<keyword evidence="13 15" id="KW-0704">Schiff base</keyword>
<comment type="catalytic activity">
    <reaction evidence="15">
        <text>beta-D-fructose 1,6-bisphosphate = D-glyceraldehyde 3-phosphate + dihydroxyacetone phosphate</text>
        <dbReference type="Rhea" id="RHEA:14729"/>
        <dbReference type="ChEBI" id="CHEBI:32966"/>
        <dbReference type="ChEBI" id="CHEBI:57642"/>
        <dbReference type="ChEBI" id="CHEBI:59776"/>
        <dbReference type="EC" id="4.1.2.13"/>
    </reaction>
</comment>
<evidence type="ECO:0000256" key="6">
    <source>
        <dbReference type="ARBA" id="ARBA00013093"/>
    </source>
</evidence>
<dbReference type="Proteomes" id="UP000176752">
    <property type="component" value="Unassembled WGS sequence"/>
</dbReference>
<dbReference type="PIRSF" id="PIRSF015647">
    <property type="entry name" value="FBPtase_archl"/>
    <property type="match status" value="1"/>
</dbReference>
<gene>
    <name evidence="15" type="primary">fbp</name>
    <name evidence="16" type="ORF">A2Z78_01435</name>
</gene>
<dbReference type="EC" id="3.1.3.11" evidence="6 15"/>
<dbReference type="PANTHER" id="PTHR38341">
    <property type="entry name" value="FRUCTOSE-1,6-BISPHOSPHATE ALDOLASE/PHOSPHATASE"/>
    <property type="match status" value="1"/>
</dbReference>
<comment type="function">
    <text evidence="15">Catalyzes two subsequent steps in gluconeogenesis: the aldol condensation of dihydroxyacetone phosphate (DHAP) and glyceraldehyde-3-phosphate (GA3P) to fructose-1,6-bisphosphate (FBP), and the dephosphorylation of FBP to fructose-6-phosphate (F6P).</text>
</comment>
<dbReference type="NCBIfam" id="NF041126">
    <property type="entry name" value="FBP_aldo_phos"/>
    <property type="match status" value="1"/>
</dbReference>
<dbReference type="UniPathway" id="UPA00138"/>
<dbReference type="GO" id="GO:0006094">
    <property type="term" value="P:gluconeogenesis"/>
    <property type="evidence" value="ECO:0007669"/>
    <property type="project" value="UniProtKB-UniRule"/>
</dbReference>
<organism evidence="16 17">
    <name type="scientific">Candidatus Nealsonbacteria bacterium RBG_13_36_15</name>
    <dbReference type="NCBI Taxonomy" id="1801660"/>
    <lineage>
        <taxon>Bacteria</taxon>
        <taxon>Candidatus Nealsoniibacteriota</taxon>
    </lineage>
</organism>
<dbReference type="GO" id="GO:0004332">
    <property type="term" value="F:fructose-bisphosphate aldolase activity"/>
    <property type="evidence" value="ECO:0007669"/>
    <property type="project" value="UniProtKB-UniRule"/>
</dbReference>
<evidence type="ECO:0000256" key="9">
    <source>
        <dbReference type="ARBA" id="ARBA00022723"/>
    </source>
</evidence>
<feature type="binding site" evidence="15">
    <location>
        <position position="52"/>
    </location>
    <ligand>
        <name>Mg(2+)</name>
        <dbReference type="ChEBI" id="CHEBI:18420"/>
        <label>2</label>
    </ligand>
</feature>
<dbReference type="HAMAP" id="MF_02067">
    <property type="entry name" value="FBP_aldolase_phosphatase"/>
    <property type="match status" value="1"/>
</dbReference>
<dbReference type="EC" id="4.1.2.13" evidence="15"/>
<feature type="binding site" evidence="15">
    <location>
        <position position="12"/>
    </location>
    <ligand>
        <name>Mg(2+)</name>
        <dbReference type="ChEBI" id="CHEBI:18420"/>
        <label>1</label>
    </ligand>
</feature>
<comment type="catalytic activity">
    <reaction evidence="1 15">
        <text>beta-D-fructose 1,6-bisphosphate + H2O = beta-D-fructose 6-phosphate + phosphate</text>
        <dbReference type="Rhea" id="RHEA:11064"/>
        <dbReference type="ChEBI" id="CHEBI:15377"/>
        <dbReference type="ChEBI" id="CHEBI:32966"/>
        <dbReference type="ChEBI" id="CHEBI:43474"/>
        <dbReference type="ChEBI" id="CHEBI:57634"/>
        <dbReference type="EC" id="3.1.3.11"/>
    </reaction>
</comment>
<evidence type="ECO:0000256" key="13">
    <source>
        <dbReference type="ARBA" id="ARBA00023270"/>
    </source>
</evidence>
<protein>
    <recommendedName>
        <fullName evidence="7 15">Fructose-1,6-bisphosphate aldolase/phosphatase</fullName>
        <shortName evidence="15">FBP A/P</shortName>
        <shortName evidence="15">FBP aldolase/phosphatase</shortName>
        <ecNumber evidence="6 15">3.1.3.11</ecNumber>
        <ecNumber evidence="15">4.1.2.13</ecNumber>
    </recommendedName>
</protein>
<evidence type="ECO:0000256" key="7">
    <source>
        <dbReference type="ARBA" id="ARBA00018635"/>
    </source>
</evidence>
<keyword evidence="14 15" id="KW-0119">Carbohydrate metabolism</keyword>
<keyword evidence="10 15" id="KW-0378">Hydrolase</keyword>
<feature type="binding site" description="in other chain" evidence="15">
    <location>
        <position position="288"/>
    </location>
    <ligand>
        <name>beta-D-fructose 1,6-bisphosphate</name>
        <dbReference type="ChEBI" id="CHEBI:32966"/>
        <note>ligand shared between dimeric partners</note>
    </ligand>
</feature>
<evidence type="ECO:0000256" key="3">
    <source>
        <dbReference type="ARBA" id="ARBA00004742"/>
    </source>
</evidence>
<evidence type="ECO:0000256" key="15">
    <source>
        <dbReference type="HAMAP-Rule" id="MF_02067"/>
    </source>
</evidence>
<feature type="binding site" evidence="15">
    <location>
        <begin position="244"/>
        <end position="245"/>
    </location>
    <ligand>
        <name>beta-D-fructose 1,6-bisphosphate</name>
        <dbReference type="ChEBI" id="CHEBI:32966"/>
        <note>ligand shared between dimeric partners</note>
    </ligand>
</feature>
<evidence type="ECO:0000256" key="10">
    <source>
        <dbReference type="ARBA" id="ARBA00022801"/>
    </source>
</evidence>
<dbReference type="EMBL" id="MHLV01000011">
    <property type="protein sequence ID" value="OGZ17865.1"/>
    <property type="molecule type" value="Genomic_DNA"/>
</dbReference>
<evidence type="ECO:0000256" key="1">
    <source>
        <dbReference type="ARBA" id="ARBA00001273"/>
    </source>
</evidence>
<evidence type="ECO:0000256" key="4">
    <source>
        <dbReference type="ARBA" id="ARBA00010693"/>
    </source>
</evidence>
<reference evidence="16 17" key="1">
    <citation type="journal article" date="2016" name="Nat. Commun.">
        <title>Thousands of microbial genomes shed light on interconnected biogeochemical processes in an aquifer system.</title>
        <authorList>
            <person name="Anantharaman K."/>
            <person name="Brown C.T."/>
            <person name="Hug L.A."/>
            <person name="Sharon I."/>
            <person name="Castelle C.J."/>
            <person name="Probst A.J."/>
            <person name="Thomas B.C."/>
            <person name="Singh A."/>
            <person name="Wilkins M.J."/>
            <person name="Karaoz U."/>
            <person name="Brodie E.L."/>
            <person name="Williams K.H."/>
            <person name="Hubbard S.S."/>
            <person name="Banfield J.F."/>
        </authorList>
    </citation>
    <scope>NUCLEOTIDE SEQUENCE [LARGE SCALE GENOMIC DNA]</scope>
</reference>
<dbReference type="InterPro" id="IPR002803">
    <property type="entry name" value="FBPase_V"/>
</dbReference>
<feature type="binding site" evidence="15">
    <location>
        <position position="19"/>
    </location>
    <ligand>
        <name>dihydroxyacetone phosphate</name>
        <dbReference type="ChEBI" id="CHEBI:57642"/>
    </ligand>
</feature>
<feature type="binding site" evidence="15">
    <location>
        <position position="234"/>
    </location>
    <ligand>
        <name>Mg(2+)</name>
        <dbReference type="ChEBI" id="CHEBI:18420"/>
        <label>3</label>
    </ligand>
</feature>
<feature type="binding site" evidence="15">
    <location>
        <position position="288"/>
    </location>
    <ligand>
        <name>dihydroxyacetone phosphate</name>
        <dbReference type="ChEBI" id="CHEBI:57642"/>
    </ligand>
</feature>
<feature type="binding site" description="in other chain" evidence="15">
    <location>
        <position position="349"/>
    </location>
    <ligand>
        <name>beta-D-fructose 1,6-bisphosphate</name>
        <dbReference type="ChEBI" id="CHEBI:32966"/>
        <note>ligand shared between dimeric partners</note>
    </ligand>
</feature>
<dbReference type="STRING" id="1801660.A2Z78_01435"/>
<evidence type="ECO:0000256" key="2">
    <source>
        <dbReference type="ARBA" id="ARBA00001946"/>
    </source>
</evidence>
<feature type="binding site" evidence="15">
    <location>
        <position position="53"/>
    </location>
    <ligand>
        <name>Mg(2+)</name>
        <dbReference type="ChEBI" id="CHEBI:18420"/>
        <label>2</label>
    </ligand>
</feature>
<feature type="binding site" evidence="15">
    <location>
        <position position="131"/>
    </location>
    <ligand>
        <name>Mg(2+)</name>
        <dbReference type="ChEBI" id="CHEBI:18420"/>
        <label>2</label>
    </ligand>
</feature>
<evidence type="ECO:0000256" key="8">
    <source>
        <dbReference type="ARBA" id="ARBA00022432"/>
    </source>
</evidence>